<name>A0A0D0DIK9_9AGAM</name>
<evidence type="ECO:0000313" key="1">
    <source>
        <dbReference type="EMBL" id="KIK77910.1"/>
    </source>
</evidence>
<dbReference type="InParanoid" id="A0A0D0DIK9"/>
<reference evidence="1 2" key="1">
    <citation type="submission" date="2014-04" db="EMBL/GenBank/DDBJ databases">
        <authorList>
            <consortium name="DOE Joint Genome Institute"/>
            <person name="Kuo A."/>
            <person name="Kohler A."/>
            <person name="Jargeat P."/>
            <person name="Nagy L.G."/>
            <person name="Floudas D."/>
            <person name="Copeland A."/>
            <person name="Barry K.W."/>
            <person name="Cichocki N."/>
            <person name="Veneault-Fourrey C."/>
            <person name="LaButti K."/>
            <person name="Lindquist E.A."/>
            <person name="Lipzen A."/>
            <person name="Lundell T."/>
            <person name="Morin E."/>
            <person name="Murat C."/>
            <person name="Sun H."/>
            <person name="Tunlid A."/>
            <person name="Henrissat B."/>
            <person name="Grigoriev I.V."/>
            <person name="Hibbett D.S."/>
            <person name="Martin F."/>
            <person name="Nordberg H.P."/>
            <person name="Cantor M.N."/>
            <person name="Hua S.X."/>
        </authorList>
    </citation>
    <scope>NUCLEOTIDE SEQUENCE [LARGE SCALE GENOMIC DNA]</scope>
    <source>
        <strain evidence="1 2">Ve08.2h10</strain>
    </source>
</reference>
<protein>
    <submittedName>
        <fullName evidence="1">Uncharacterized protein</fullName>
    </submittedName>
</protein>
<dbReference type="HOGENOM" id="CLU_2270192_0_0_1"/>
<feature type="non-terminal residue" evidence="1">
    <location>
        <position position="114"/>
    </location>
</feature>
<accession>A0A0D0DIK9</accession>
<sequence length="114" mass="13381">KKGKVDIELMVSHIGKAWIGDIKDASLEVMKQMVQGFITFHYSKWIGPECQLPWIQISTQRSNYISGKYLSQGVKLWEPSKLQKREAISLLEIWREKQKLDPTKICSFRKWRDA</sequence>
<proteinExistence type="predicted"/>
<dbReference type="OrthoDB" id="2685482at2759"/>
<feature type="non-terminal residue" evidence="1">
    <location>
        <position position="1"/>
    </location>
</feature>
<gene>
    <name evidence="1" type="ORF">PAXRUDRAFT_73154</name>
</gene>
<keyword evidence="2" id="KW-1185">Reference proteome</keyword>
<dbReference type="Proteomes" id="UP000054538">
    <property type="component" value="Unassembled WGS sequence"/>
</dbReference>
<evidence type="ECO:0000313" key="2">
    <source>
        <dbReference type="Proteomes" id="UP000054538"/>
    </source>
</evidence>
<organism evidence="1 2">
    <name type="scientific">Paxillus rubicundulus Ve08.2h10</name>
    <dbReference type="NCBI Taxonomy" id="930991"/>
    <lineage>
        <taxon>Eukaryota</taxon>
        <taxon>Fungi</taxon>
        <taxon>Dikarya</taxon>
        <taxon>Basidiomycota</taxon>
        <taxon>Agaricomycotina</taxon>
        <taxon>Agaricomycetes</taxon>
        <taxon>Agaricomycetidae</taxon>
        <taxon>Boletales</taxon>
        <taxon>Paxilineae</taxon>
        <taxon>Paxillaceae</taxon>
        <taxon>Paxillus</taxon>
    </lineage>
</organism>
<dbReference type="AlphaFoldDB" id="A0A0D0DIK9"/>
<reference evidence="2" key="2">
    <citation type="submission" date="2015-01" db="EMBL/GenBank/DDBJ databases">
        <title>Evolutionary Origins and Diversification of the Mycorrhizal Mutualists.</title>
        <authorList>
            <consortium name="DOE Joint Genome Institute"/>
            <consortium name="Mycorrhizal Genomics Consortium"/>
            <person name="Kohler A."/>
            <person name="Kuo A."/>
            <person name="Nagy L.G."/>
            <person name="Floudas D."/>
            <person name="Copeland A."/>
            <person name="Barry K.W."/>
            <person name="Cichocki N."/>
            <person name="Veneault-Fourrey C."/>
            <person name="LaButti K."/>
            <person name="Lindquist E.A."/>
            <person name="Lipzen A."/>
            <person name="Lundell T."/>
            <person name="Morin E."/>
            <person name="Murat C."/>
            <person name="Riley R."/>
            <person name="Ohm R."/>
            <person name="Sun H."/>
            <person name="Tunlid A."/>
            <person name="Henrissat B."/>
            <person name="Grigoriev I.V."/>
            <person name="Hibbett D.S."/>
            <person name="Martin F."/>
        </authorList>
    </citation>
    <scope>NUCLEOTIDE SEQUENCE [LARGE SCALE GENOMIC DNA]</scope>
    <source>
        <strain evidence="2">Ve08.2h10</strain>
    </source>
</reference>
<dbReference type="EMBL" id="KN826787">
    <property type="protein sequence ID" value="KIK77910.1"/>
    <property type="molecule type" value="Genomic_DNA"/>
</dbReference>